<dbReference type="GO" id="GO:0045944">
    <property type="term" value="P:positive regulation of transcription by RNA polymerase II"/>
    <property type="evidence" value="ECO:0007669"/>
    <property type="project" value="TreeGrafter"/>
</dbReference>
<feature type="region of interest" description="Disordered" evidence="3">
    <location>
        <begin position="785"/>
        <end position="813"/>
    </location>
</feature>
<dbReference type="Pfam" id="PF00010">
    <property type="entry name" value="HLH"/>
    <property type="match status" value="1"/>
</dbReference>
<feature type="non-terminal residue" evidence="5">
    <location>
        <position position="1"/>
    </location>
</feature>
<feature type="compositionally biased region" description="Low complexity" evidence="3">
    <location>
        <begin position="569"/>
        <end position="583"/>
    </location>
</feature>
<feature type="compositionally biased region" description="Acidic residues" evidence="3">
    <location>
        <begin position="920"/>
        <end position="954"/>
    </location>
</feature>
<feature type="region of interest" description="Disordered" evidence="3">
    <location>
        <begin position="1"/>
        <end position="21"/>
    </location>
</feature>
<reference evidence="6" key="1">
    <citation type="submission" date="2015-02" db="EMBL/GenBank/DDBJ databases">
        <authorList>
            <person name="Gon?alves P."/>
        </authorList>
    </citation>
    <scope>NUCLEOTIDE SEQUENCE [LARGE SCALE GENOMIC DNA]</scope>
</reference>
<feature type="compositionally biased region" description="Basic and acidic residues" evidence="3">
    <location>
        <begin position="685"/>
        <end position="695"/>
    </location>
</feature>
<dbReference type="GO" id="GO:0090575">
    <property type="term" value="C:RNA polymerase II transcription regulator complex"/>
    <property type="evidence" value="ECO:0007669"/>
    <property type="project" value="TreeGrafter"/>
</dbReference>
<dbReference type="PANTHER" id="PTHR10328">
    <property type="entry name" value="PROTEIN MAX MYC-ASSOCIATED FACTOR X"/>
    <property type="match status" value="1"/>
</dbReference>
<keyword evidence="6" id="KW-1185">Reference proteome</keyword>
<feature type="region of interest" description="Disordered" evidence="3">
    <location>
        <begin position="985"/>
        <end position="1031"/>
    </location>
</feature>
<feature type="region of interest" description="Disordered" evidence="3">
    <location>
        <begin position="27"/>
        <end position="46"/>
    </location>
</feature>
<feature type="region of interest" description="Disordered" evidence="3">
    <location>
        <begin position="633"/>
        <end position="725"/>
    </location>
</feature>
<feature type="compositionally biased region" description="Low complexity" evidence="3">
    <location>
        <begin position="662"/>
        <end position="680"/>
    </location>
</feature>
<evidence type="ECO:0000256" key="1">
    <source>
        <dbReference type="ARBA" id="ARBA00023125"/>
    </source>
</evidence>
<organism evidence="5 6">
    <name type="scientific">Sporidiobolus salmonicolor</name>
    <name type="common">Yeast-like fungus</name>
    <name type="synonym">Sporobolomyces salmonicolor</name>
    <dbReference type="NCBI Taxonomy" id="5005"/>
    <lineage>
        <taxon>Eukaryota</taxon>
        <taxon>Fungi</taxon>
        <taxon>Dikarya</taxon>
        <taxon>Basidiomycota</taxon>
        <taxon>Pucciniomycotina</taxon>
        <taxon>Microbotryomycetes</taxon>
        <taxon>Sporidiobolales</taxon>
        <taxon>Sporidiobolaceae</taxon>
        <taxon>Sporobolomyces</taxon>
    </lineage>
</organism>
<feature type="compositionally biased region" description="Low complexity" evidence="3">
    <location>
        <begin position="1"/>
        <end position="12"/>
    </location>
</feature>
<feature type="domain" description="BHLH" evidence="4">
    <location>
        <begin position="804"/>
        <end position="884"/>
    </location>
</feature>
<feature type="region of interest" description="Disordered" evidence="3">
    <location>
        <begin position="122"/>
        <end position="146"/>
    </location>
</feature>
<feature type="compositionally biased region" description="Low complexity" evidence="3">
    <location>
        <begin position="1015"/>
        <end position="1025"/>
    </location>
</feature>
<proteinExistence type="predicted"/>
<feature type="compositionally biased region" description="Low complexity" evidence="3">
    <location>
        <begin position="166"/>
        <end position="184"/>
    </location>
</feature>
<feature type="region of interest" description="Disordered" evidence="3">
    <location>
        <begin position="166"/>
        <end position="245"/>
    </location>
</feature>
<keyword evidence="2" id="KW-0539">Nucleus</keyword>
<dbReference type="SMART" id="SM00353">
    <property type="entry name" value="HLH"/>
    <property type="match status" value="1"/>
</dbReference>
<evidence type="ECO:0000313" key="5">
    <source>
        <dbReference type="EMBL" id="CEQ39155.1"/>
    </source>
</evidence>
<feature type="compositionally biased region" description="Polar residues" evidence="3">
    <location>
        <begin position="985"/>
        <end position="999"/>
    </location>
</feature>
<dbReference type="Proteomes" id="UP000243876">
    <property type="component" value="Unassembled WGS sequence"/>
</dbReference>
<feature type="region of interest" description="Disordered" evidence="3">
    <location>
        <begin position="310"/>
        <end position="329"/>
    </location>
</feature>
<dbReference type="SUPFAM" id="SSF47459">
    <property type="entry name" value="HLH, helix-loop-helix DNA-binding domain"/>
    <property type="match status" value="1"/>
</dbReference>
<feature type="compositionally biased region" description="Polar residues" evidence="3">
    <location>
        <begin position="637"/>
        <end position="646"/>
    </location>
</feature>
<feature type="region of interest" description="Disordered" evidence="3">
    <location>
        <begin position="69"/>
        <end position="97"/>
    </location>
</feature>
<feature type="compositionally biased region" description="Low complexity" evidence="3">
    <location>
        <begin position="192"/>
        <end position="202"/>
    </location>
</feature>
<dbReference type="PANTHER" id="PTHR10328:SF15">
    <property type="entry name" value="BHLH TRANSCRIPTION FACTOR"/>
    <property type="match status" value="1"/>
</dbReference>
<dbReference type="PROSITE" id="PS50888">
    <property type="entry name" value="BHLH"/>
    <property type="match status" value="1"/>
</dbReference>
<feature type="compositionally biased region" description="Low complexity" evidence="3">
    <location>
        <begin position="210"/>
        <end position="227"/>
    </location>
</feature>
<evidence type="ECO:0000256" key="2">
    <source>
        <dbReference type="ARBA" id="ARBA00023242"/>
    </source>
</evidence>
<feature type="compositionally biased region" description="Polar residues" evidence="3">
    <location>
        <begin position="408"/>
        <end position="423"/>
    </location>
</feature>
<protein>
    <submittedName>
        <fullName evidence="5">SPOSA6832_00672-mRNA-1:cds</fullName>
    </submittedName>
</protein>
<evidence type="ECO:0000259" key="4">
    <source>
        <dbReference type="PROSITE" id="PS50888"/>
    </source>
</evidence>
<dbReference type="GO" id="GO:0003700">
    <property type="term" value="F:DNA-binding transcription factor activity"/>
    <property type="evidence" value="ECO:0007669"/>
    <property type="project" value="TreeGrafter"/>
</dbReference>
<gene>
    <name evidence="5" type="primary">SPOSA6832_00672</name>
</gene>
<feature type="compositionally biased region" description="Low complexity" evidence="3">
    <location>
        <begin position="507"/>
        <end position="518"/>
    </location>
</feature>
<dbReference type="Gene3D" id="4.10.280.10">
    <property type="entry name" value="Helix-loop-helix DNA-binding domain"/>
    <property type="match status" value="1"/>
</dbReference>
<evidence type="ECO:0000313" key="6">
    <source>
        <dbReference type="Proteomes" id="UP000243876"/>
    </source>
</evidence>
<accession>A0A0D6EHX8</accession>
<dbReference type="InterPro" id="IPR036638">
    <property type="entry name" value="HLH_DNA-bd_sf"/>
</dbReference>
<dbReference type="OrthoDB" id="5344169at2759"/>
<feature type="compositionally biased region" description="Low complexity" evidence="3">
    <location>
        <begin position="432"/>
        <end position="449"/>
    </location>
</feature>
<keyword evidence="1" id="KW-0238">DNA-binding</keyword>
<dbReference type="GO" id="GO:0046983">
    <property type="term" value="F:protein dimerization activity"/>
    <property type="evidence" value="ECO:0007669"/>
    <property type="project" value="InterPro"/>
</dbReference>
<dbReference type="GO" id="GO:0003677">
    <property type="term" value="F:DNA binding"/>
    <property type="evidence" value="ECO:0007669"/>
    <property type="project" value="UniProtKB-KW"/>
</dbReference>
<feature type="region of interest" description="Disordered" evidence="3">
    <location>
        <begin position="405"/>
        <end position="604"/>
    </location>
</feature>
<feature type="compositionally biased region" description="Polar residues" evidence="3">
    <location>
        <begin position="476"/>
        <end position="502"/>
    </location>
</feature>
<dbReference type="InterPro" id="IPR011598">
    <property type="entry name" value="bHLH_dom"/>
</dbReference>
<evidence type="ECO:0000256" key="3">
    <source>
        <dbReference type="SAM" id="MobiDB-lite"/>
    </source>
</evidence>
<name>A0A0D6EHX8_SPOSA</name>
<dbReference type="EMBL" id="CENE01000002">
    <property type="protein sequence ID" value="CEQ39155.1"/>
    <property type="molecule type" value="Genomic_DNA"/>
</dbReference>
<feature type="compositionally biased region" description="Low complexity" evidence="3">
    <location>
        <begin position="315"/>
        <end position="325"/>
    </location>
</feature>
<feature type="compositionally biased region" description="Basic and acidic residues" evidence="3">
    <location>
        <begin position="803"/>
        <end position="813"/>
    </location>
</feature>
<feature type="region of interest" description="Disordered" evidence="3">
    <location>
        <begin position="834"/>
        <end position="871"/>
    </location>
</feature>
<sequence>METEPGTAASPPSAFPPQPDFTAFQDLLASHPSPSNGNGAVDLASSGHVFSPGQQNFADLLAEFTLPGNAMSAMSPQGGDPAMERTPDAHDQHQRAASEGAAHFNMVQETLMEQLKMSYAQPNGQRLAEGQPSSGTPSPVSAADGAAQHGGIDFQMQLQQLLASTLASSTNSQTPPSTQHAPSPQHHHHQQHFAPHLQQHPHSPYHHSGHYSSHSSPGGLHSQPPSHAASPMPMYHHPTTTSASSAGYAPVAVSSPYIIIPPGYAGPLPQGIAMPAAYAQQFAVQGQQQQQAANLLVQAQAFIQANQGQTVMDGTSTSTSHATSADGEWRENEQFMFSPLMSPAMTPHTPFTTASSLPPSVGPLPLVSPADCFPPLTSPALGPQLYSSDHPRVQHRNSLQGLVDGVGSLSTQLPPGSPSSFYQSPGIGPNDTGTTTAAGSGRRGAGSASKKTRPSPLIKPTDPTLDHRRRRKPTNPAVTTQNGTISATSSPFLGATNPSTSGGWAASTPGGVSTSSGSQKASPPEHASAPSTGSIDTPSPVDLAGPPLAGTGPDGLPVPPASIYGSLKQQPAHQQLPHQPYQLELMGPPPPPSSQQHQSFNPVTPATIMNFASGFDLDALSSLSSHLGPTAYDPTGSACSSVQNSPMLLPRPDSSLPSTTMSAAGKARSSRKSVSSKPSPALRPVDAKGKGKSDSTDSPAASGRKGASKPAKIAPNPKIGPSPKIRPLLSSGELLLASLFRLPALMTDIPALSQDAAPDAQARLASKSNYENILEGRGSDLLGLPSSTLSALQGPSAASGGADNRRSTHKIAEQKRRDSLKLCFDELRKLLPPILPSTADDADRRPGEGNVGGQRNGEVDPDNPNKGVSKVALLRRSNEYLDILRERIERRDRAIAALRAQNMMLREQRRKAGRCGMQQQEEEQEEQEEQEEEEEEEEGGENDEEVPGLDLDLDNIDKEERRAGNLAFYEDLDFETKIATLVNLNRRPSTSGGPRQSATPAPPKAVGRRRSSRTAQNAAASEATAMDVEDA</sequence>
<feature type="compositionally biased region" description="Basic and acidic residues" evidence="3">
    <location>
        <begin position="82"/>
        <end position="96"/>
    </location>
</feature>
<dbReference type="AlphaFoldDB" id="A0A0D6EHX8"/>
<feature type="region of interest" description="Disordered" evidence="3">
    <location>
        <begin position="910"/>
        <end position="958"/>
    </location>
</feature>